<dbReference type="RefSeq" id="WP_114365858.1">
    <property type="nucleotide sequence ID" value="NZ_BHZF01000001.1"/>
</dbReference>
<dbReference type="AlphaFoldDB" id="A0A369A8A9"/>
<protein>
    <submittedName>
        <fullName evidence="1">Uncharacterized protein DUF4442</fullName>
    </submittedName>
</protein>
<dbReference type="EMBL" id="QPJS01000001">
    <property type="protein sequence ID" value="RCX05549.1"/>
    <property type="molecule type" value="Genomic_DNA"/>
</dbReference>
<evidence type="ECO:0000313" key="1">
    <source>
        <dbReference type="EMBL" id="RCX05549.1"/>
    </source>
</evidence>
<dbReference type="InterPro" id="IPR029069">
    <property type="entry name" value="HotDog_dom_sf"/>
</dbReference>
<reference evidence="1 2" key="1">
    <citation type="submission" date="2018-07" db="EMBL/GenBank/DDBJ databases">
        <title>Genomic Encyclopedia of Type Strains, Phase IV (KMG-IV): sequencing the most valuable type-strain genomes for metagenomic binning, comparative biology and taxonomic classification.</title>
        <authorList>
            <person name="Goeker M."/>
        </authorList>
    </citation>
    <scope>NUCLEOTIDE SEQUENCE [LARGE SCALE GENOMIC DNA]</scope>
    <source>
        <strain evidence="1 2">DSM 21410</strain>
    </source>
</reference>
<organism evidence="1 2">
    <name type="scientific">Schleiferia thermophila</name>
    <dbReference type="NCBI Taxonomy" id="884107"/>
    <lineage>
        <taxon>Bacteria</taxon>
        <taxon>Pseudomonadati</taxon>
        <taxon>Bacteroidota</taxon>
        <taxon>Flavobacteriia</taxon>
        <taxon>Flavobacteriales</taxon>
        <taxon>Schleiferiaceae</taxon>
        <taxon>Schleiferia</taxon>
    </lineage>
</organism>
<accession>A0A369A8A9</accession>
<dbReference type="Proteomes" id="UP000253517">
    <property type="component" value="Unassembled WGS sequence"/>
</dbReference>
<sequence>MNLSRYRFTLWLLSRFKIPMIGFCSPKLVELSKKQIVVKIPLGFFTKNHYGSMYFGAQAVGADLAAGFLGYVLCRERGLDSGLVFKDFSAEFLKRPESDVYFVCNQGLDISNQIDESLKSASRITRPITVNAYIHYSTPQQEEVSRFTLGLSLKVKTRSSTV</sequence>
<dbReference type="Gene3D" id="3.10.129.10">
    <property type="entry name" value="Hotdog Thioesterase"/>
    <property type="match status" value="1"/>
</dbReference>
<name>A0A369A8A9_9FLAO</name>
<dbReference type="SUPFAM" id="SSF54637">
    <property type="entry name" value="Thioesterase/thiol ester dehydrase-isomerase"/>
    <property type="match status" value="1"/>
</dbReference>
<evidence type="ECO:0000313" key="2">
    <source>
        <dbReference type="Proteomes" id="UP000253517"/>
    </source>
</evidence>
<proteinExistence type="predicted"/>
<keyword evidence="2" id="KW-1185">Reference proteome</keyword>
<gene>
    <name evidence="1" type="ORF">DES35_101836</name>
</gene>
<comment type="caution">
    <text evidence="1">The sequence shown here is derived from an EMBL/GenBank/DDBJ whole genome shotgun (WGS) entry which is preliminary data.</text>
</comment>